<sequence>MDDRRQSFRPSGLPRLSRLPVNSSTSTSTPTPTLTTGTSTAASRPTSASNAAPLASSATNRPLAVRPRPSRESISGGELRNPKLRAVPSRDRLGPHATAPAVTPSSASSGASLSLPKAPLRHPSPRTRAVSGQYAKAPTRPPGSTTVPPPPSVISRATDNTSTAAAGSRRPGAGPLMRRTSKQQLAQHVPSSSVSRSISPDDGPADSDRNYSENENQDDMEGYMARDSLRPRLPRSRPSLADRTIETLSQIPSSPAVKGRSSAFFDPDGTRSFHARPNSRTGGNGSGSRPGSSYQSDNGSVRSLSRPPSRPPSGSSRDEPAHNTRPGTASFRSAVPPSFASSDAMPTPGRASHARTLRGRASIGPGVIGGQRSGGLNSSFLPARSRTPSPEKKPTLSLVAHHPPPSSRVATTPGKFASKTVTVRPVKSRPSLNGLFRKPSMSNIDSSVPVAASPAATRKSSLTSRASSTSYEETTPSRASTVSTALSIDSAEGLGQGAASTSRKSSAALREQIAKAKAAKRALATQNAAEKAPSPAGATSSVLAPVPPSAPSSVGDAAETPVIPTDTTFDFGLAADPFSQNRGNSQSQSKVIKARAAAARTSGRLNIAAMNLREIPSEVMKMYDPESMDVYDGSWAESVDLTRFVAADNEIEMIEDAIFPDLSPEELAEDEDGRGNIFGGLETLDLHGNMLISLPIGLRRLQLLTSLNLVRLLCFSFRGLRVGSGEVLMSLKSQNRITNNALDVISQITSLRDLKLGGNLFYGPLDASFAKLDNLEIADLHGNNISTLPPDISNMAKLRILNISENNFESVSFEPLSKLPLVELHARKNKLSGVLVEDAVSTLPNLQILDVSSNQLTHIVSTSRSDNLILPALQQLLISMNRLQTMPDIGSWTSLLTLAADENSINSIPDGFPKLATLRHADFSSNDIRIIPSEIGRMDNLAMLRLGGNPLRDKKFCTATTEEIKDTLLTRLEPEPEPEPEPQFGQEPAADAILVHGLTTSELKDELRDAVTELSTKVGSHGRQRSRKLSSASAGGRDDDYRSDDDYATPPTSLPHTPARSRSHTLSNQLWPVKAGGVLDRSETDSASLHPVISARVAQEHAIREIHLQRNLFTVLPDALSFFAETLTVLSLAKNQLTGEAYLGDAAVSDGLDLPALKELNLAANHITGLTPLVRHLRAPALQKLDVGLNRITALPADTQLRTAFPDLTVLLASNNHLADLDPASIKGLRVVDVSNNDIEHLNPRIGLLGGVGGLERLDVLGNRFRVPRFNVIERGTEATLRWLRGRVPVAEMGAWREANQRNGVDMDDDID</sequence>
<organism evidence="4 5">
    <name type="scientific">Niveomyces insectorum RCEF 264</name>
    <dbReference type="NCBI Taxonomy" id="1081102"/>
    <lineage>
        <taxon>Eukaryota</taxon>
        <taxon>Fungi</taxon>
        <taxon>Dikarya</taxon>
        <taxon>Ascomycota</taxon>
        <taxon>Pezizomycotina</taxon>
        <taxon>Sordariomycetes</taxon>
        <taxon>Hypocreomycetidae</taxon>
        <taxon>Hypocreales</taxon>
        <taxon>Cordycipitaceae</taxon>
        <taxon>Niveomyces</taxon>
    </lineage>
</organism>
<feature type="compositionally biased region" description="Low complexity" evidence="3">
    <location>
        <begin position="164"/>
        <end position="175"/>
    </location>
</feature>
<dbReference type="EMBL" id="AZHD01000012">
    <property type="protein sequence ID" value="OAA58450.1"/>
    <property type="molecule type" value="Genomic_DNA"/>
</dbReference>
<dbReference type="InterPro" id="IPR032675">
    <property type="entry name" value="LRR_dom_sf"/>
</dbReference>
<evidence type="ECO:0000256" key="3">
    <source>
        <dbReference type="SAM" id="MobiDB-lite"/>
    </source>
</evidence>
<gene>
    <name evidence="4" type="ORF">SPI_06523</name>
</gene>
<dbReference type="PANTHER" id="PTHR45617">
    <property type="entry name" value="LEUCINE RICH REPEAT FAMILY PROTEIN"/>
    <property type="match status" value="1"/>
</dbReference>
<name>A0A167RBU9_9HYPO</name>
<comment type="caution">
    <text evidence="4">The sequence shown here is derived from an EMBL/GenBank/DDBJ whole genome shotgun (WGS) entry which is preliminary data.</text>
</comment>
<feature type="compositionally biased region" description="Low complexity" evidence="3">
    <location>
        <begin position="23"/>
        <end position="60"/>
    </location>
</feature>
<accession>A0A167RBU9</accession>
<protein>
    <submittedName>
        <fullName evidence="4">Leucine-rich repeat, typical subtype</fullName>
    </submittedName>
</protein>
<feature type="region of interest" description="Disordered" evidence="3">
    <location>
        <begin position="524"/>
        <end position="558"/>
    </location>
</feature>
<dbReference type="PROSITE" id="PS51450">
    <property type="entry name" value="LRR"/>
    <property type="match status" value="3"/>
</dbReference>
<dbReference type="InterPro" id="IPR001611">
    <property type="entry name" value="Leu-rich_rpt"/>
</dbReference>
<keyword evidence="5" id="KW-1185">Reference proteome</keyword>
<dbReference type="Gene3D" id="3.80.10.10">
    <property type="entry name" value="Ribonuclease Inhibitor"/>
    <property type="match status" value="4"/>
</dbReference>
<feature type="compositionally biased region" description="Low complexity" evidence="3">
    <location>
        <begin position="95"/>
        <end position="118"/>
    </location>
</feature>
<feature type="region of interest" description="Disordered" evidence="3">
    <location>
        <begin position="1"/>
        <end position="483"/>
    </location>
</feature>
<feature type="compositionally biased region" description="Low complexity" evidence="3">
    <location>
        <begin position="446"/>
        <end position="470"/>
    </location>
</feature>
<dbReference type="InterPro" id="IPR003591">
    <property type="entry name" value="Leu-rich_rpt_typical-subtyp"/>
</dbReference>
<feature type="compositionally biased region" description="Low complexity" evidence="3">
    <location>
        <begin position="300"/>
        <end position="315"/>
    </location>
</feature>
<dbReference type="PANTHER" id="PTHR45617:SF169">
    <property type="entry name" value="LRRCT DOMAIN-CONTAINING PROTEIN"/>
    <property type="match status" value="1"/>
</dbReference>
<keyword evidence="2" id="KW-0677">Repeat</keyword>
<feature type="compositionally biased region" description="Polar residues" evidence="3">
    <location>
        <begin position="471"/>
        <end position="483"/>
    </location>
</feature>
<dbReference type="SMART" id="SM00369">
    <property type="entry name" value="LRR_TYP"/>
    <property type="match status" value="9"/>
</dbReference>
<dbReference type="SMART" id="SM00364">
    <property type="entry name" value="LRR_BAC"/>
    <property type="match status" value="6"/>
</dbReference>
<evidence type="ECO:0000313" key="5">
    <source>
        <dbReference type="Proteomes" id="UP000076874"/>
    </source>
</evidence>
<dbReference type="STRING" id="1081102.A0A167RBU9"/>
<dbReference type="SUPFAM" id="SSF52058">
    <property type="entry name" value="L domain-like"/>
    <property type="match status" value="2"/>
</dbReference>
<reference evidence="4 5" key="1">
    <citation type="journal article" date="2016" name="Genome Biol. Evol.">
        <title>Divergent and convergent evolution of fungal pathogenicity.</title>
        <authorList>
            <person name="Shang Y."/>
            <person name="Xiao G."/>
            <person name="Zheng P."/>
            <person name="Cen K."/>
            <person name="Zhan S."/>
            <person name="Wang C."/>
        </authorList>
    </citation>
    <scope>NUCLEOTIDE SEQUENCE [LARGE SCALE GENOMIC DNA]</scope>
    <source>
        <strain evidence="4 5">RCEF 264</strain>
    </source>
</reference>
<evidence type="ECO:0000256" key="1">
    <source>
        <dbReference type="ARBA" id="ARBA00022614"/>
    </source>
</evidence>
<dbReference type="Proteomes" id="UP000076874">
    <property type="component" value="Unassembled WGS sequence"/>
</dbReference>
<feature type="compositionally biased region" description="Low complexity" evidence="3">
    <location>
        <begin position="189"/>
        <end position="200"/>
    </location>
</feature>
<evidence type="ECO:0000313" key="4">
    <source>
        <dbReference type="EMBL" id="OAA58450.1"/>
    </source>
</evidence>
<feature type="region of interest" description="Disordered" evidence="3">
    <location>
        <begin position="1014"/>
        <end position="1067"/>
    </location>
</feature>
<evidence type="ECO:0000256" key="2">
    <source>
        <dbReference type="ARBA" id="ARBA00022737"/>
    </source>
</evidence>
<keyword evidence="1" id="KW-0433">Leucine-rich repeat</keyword>
<dbReference type="OrthoDB" id="676979at2759"/>
<proteinExistence type="predicted"/>